<gene>
    <name evidence="1" type="ORF">Psm1vBMR15_gp46c</name>
</gene>
<dbReference type="Proteomes" id="UP000503469">
    <property type="component" value="Segment"/>
</dbReference>
<dbReference type="EMBL" id="MT104475">
    <property type="protein sequence ID" value="QJD55260.1"/>
    <property type="molecule type" value="Genomic_DNA"/>
</dbReference>
<reference evidence="1 2" key="1">
    <citation type="journal article" date="2020" name="Microb. Biotechnol.">
        <title>Phage biocontrol to combat Pseudomonas syringae pathogens causing disease in cherry.</title>
        <authorList>
            <person name="Rabiey M."/>
            <person name="Roy S.R."/>
            <person name="Holtappels D."/>
            <person name="Franceschetti L."/>
            <person name="Quilty B.J."/>
            <person name="Creeth R."/>
            <person name="Sundin G.W."/>
            <person name="Wagemans J."/>
            <person name="Lavigne R."/>
            <person name="Jackson R.W."/>
        </authorList>
    </citation>
    <scope>NUCLEOTIDE SEQUENCE [LARGE SCALE GENOMIC DNA]</scope>
</reference>
<protein>
    <submittedName>
        <fullName evidence="1">Uncharacterized protein</fullName>
    </submittedName>
</protein>
<organism evidence="1 2">
    <name type="scientific">Pseudomonas phage MR15</name>
    <dbReference type="NCBI Taxonomy" id="2711179"/>
    <lineage>
        <taxon>Viruses</taxon>
        <taxon>Duplodnaviria</taxon>
        <taxon>Heunggongvirae</taxon>
        <taxon>Uroviricota</taxon>
        <taxon>Caudoviricetes</taxon>
        <taxon>Readingvirus</taxon>
        <taxon>Readingvirus MR15</taxon>
    </lineage>
</organism>
<sequence>MDIKTLEALGLSTTDLANRIVEQAVQSLLSSTGYDEDGDEYPTPSRFKQQIDTRVKDAINQKIDALFAEHVLPRVGEIIEGADMRKTSSYGEPKGEPMTFKEYIASRAEVYMSEKVDFNGKSKDESGNDYNWRETGPRLTVLMKMYIKDTLEKSAKTAINDVNKVIAKNIEQAAKEAILSCAASLKVAATV</sequence>
<accession>A0A6M3TDY9</accession>
<proteinExistence type="predicted"/>
<evidence type="ECO:0000313" key="1">
    <source>
        <dbReference type="EMBL" id="QJD55260.1"/>
    </source>
</evidence>
<keyword evidence="2" id="KW-1185">Reference proteome</keyword>
<evidence type="ECO:0000313" key="2">
    <source>
        <dbReference type="Proteomes" id="UP000503469"/>
    </source>
</evidence>
<name>A0A6M3TDY9_9CAUD</name>